<dbReference type="InterPro" id="IPR007121">
    <property type="entry name" value="RNA_pol_bsu_CS"/>
</dbReference>
<feature type="domain" description="RNA polymerase Rpb2" evidence="18">
    <location>
        <begin position="451"/>
        <end position="515"/>
    </location>
</feature>
<keyword evidence="21" id="KW-1185">Reference proteome</keyword>
<dbReference type="InterPro" id="IPR007645">
    <property type="entry name" value="RNA_pol_Rpb2_3"/>
</dbReference>
<evidence type="ECO:0000256" key="3">
    <source>
        <dbReference type="ARBA" id="ARBA00022478"/>
    </source>
</evidence>
<dbReference type="EC" id="2.7.7.6" evidence="13"/>
<keyword evidence="9 13" id="KW-0804">Transcription</keyword>
<evidence type="ECO:0000256" key="12">
    <source>
        <dbReference type="RuleBase" id="RU000434"/>
    </source>
</evidence>
<keyword evidence="10" id="KW-0539">Nucleus</keyword>
<evidence type="ECO:0000256" key="7">
    <source>
        <dbReference type="ARBA" id="ARBA00022771"/>
    </source>
</evidence>
<dbReference type="FunFam" id="3.90.1100.10:FF:000016">
    <property type="entry name" value="DNA-directed RNA polymerase subunit beta"/>
    <property type="match status" value="1"/>
</dbReference>
<evidence type="ECO:0000259" key="17">
    <source>
        <dbReference type="Pfam" id="PF04563"/>
    </source>
</evidence>
<dbReference type="Gene3D" id="3.90.1100.10">
    <property type="match status" value="2"/>
</dbReference>
<evidence type="ECO:0000256" key="13">
    <source>
        <dbReference type="RuleBase" id="RU363031"/>
    </source>
</evidence>
<evidence type="ECO:0000256" key="10">
    <source>
        <dbReference type="ARBA" id="ARBA00023242"/>
    </source>
</evidence>
<dbReference type="InterPro" id="IPR007644">
    <property type="entry name" value="RNA_pol_bsu_protrusion"/>
</dbReference>
<dbReference type="InterPro" id="IPR007120">
    <property type="entry name" value="DNA-dir_RNAP_su2_dom"/>
</dbReference>
<keyword evidence="7" id="KW-0863">Zinc-finger</keyword>
<dbReference type="GO" id="GO:0003899">
    <property type="term" value="F:DNA-directed RNA polymerase activity"/>
    <property type="evidence" value="ECO:0007669"/>
    <property type="project" value="UniProtKB-EC"/>
</dbReference>
<dbReference type="FunFam" id="3.90.1800.10:FF:000004">
    <property type="entry name" value="DNA-directed RNA polymerase subunit beta"/>
    <property type="match status" value="1"/>
</dbReference>
<feature type="domain" description="DNA-directed RNA polymerase subunit 2 hybrid-binding" evidence="14">
    <location>
        <begin position="665"/>
        <end position="1033"/>
    </location>
</feature>
<dbReference type="GO" id="GO:0032549">
    <property type="term" value="F:ribonucleoside binding"/>
    <property type="evidence" value="ECO:0007669"/>
    <property type="project" value="InterPro"/>
</dbReference>
<evidence type="ECO:0000256" key="8">
    <source>
        <dbReference type="ARBA" id="ARBA00022833"/>
    </source>
</evidence>
<dbReference type="PROSITE" id="PS01166">
    <property type="entry name" value="RNA_POL_BETA"/>
    <property type="match status" value="1"/>
</dbReference>
<dbReference type="GO" id="GO:0005730">
    <property type="term" value="C:nucleolus"/>
    <property type="evidence" value="ECO:0007669"/>
    <property type="project" value="UniProtKB-SubCell"/>
</dbReference>
<organism evidence="20 21">
    <name type="scientific">Dimorphilus gyrociliatus</name>
    <dbReference type="NCBI Taxonomy" id="2664684"/>
    <lineage>
        <taxon>Eukaryota</taxon>
        <taxon>Metazoa</taxon>
        <taxon>Spiralia</taxon>
        <taxon>Lophotrochozoa</taxon>
        <taxon>Annelida</taxon>
        <taxon>Polychaeta</taxon>
        <taxon>Polychaeta incertae sedis</taxon>
        <taxon>Dinophilidae</taxon>
        <taxon>Dimorphilus</taxon>
    </lineage>
</organism>
<accession>A0A7I8W515</accession>
<evidence type="ECO:0000259" key="19">
    <source>
        <dbReference type="Pfam" id="PF06883"/>
    </source>
</evidence>
<evidence type="ECO:0000256" key="11">
    <source>
        <dbReference type="ARBA" id="ARBA00047768"/>
    </source>
</evidence>
<comment type="function">
    <text evidence="13">DNA-dependent RNA polymerase catalyzes the transcription of DNA into RNA using the four ribonucleoside triphosphates as substrates.</text>
</comment>
<dbReference type="EMBL" id="CAJFCJ010000015">
    <property type="protein sequence ID" value="CAD5121874.1"/>
    <property type="molecule type" value="Genomic_DNA"/>
</dbReference>
<gene>
    <name evidence="20" type="ORF">DGYR_LOCUS9770</name>
</gene>
<dbReference type="InterPro" id="IPR009674">
    <property type="entry name" value="Rpa2_dom_4"/>
</dbReference>
<dbReference type="InterPro" id="IPR037034">
    <property type="entry name" value="RNA_pol_Rpb2_2_sf"/>
</dbReference>
<dbReference type="Gene3D" id="2.40.50.150">
    <property type="match status" value="1"/>
</dbReference>
<feature type="domain" description="RNA polymerase Rpb2" evidence="16">
    <location>
        <begin position="179"/>
        <end position="363"/>
    </location>
</feature>
<dbReference type="FunFam" id="3.90.1100.10:FF:000008">
    <property type="entry name" value="DNA-directed RNA polymerase subunit beta"/>
    <property type="match status" value="1"/>
</dbReference>
<evidence type="ECO:0000256" key="9">
    <source>
        <dbReference type="ARBA" id="ARBA00023163"/>
    </source>
</evidence>
<dbReference type="Gene3D" id="3.90.1110.10">
    <property type="entry name" value="RNA polymerase Rpb2, domain 2"/>
    <property type="match status" value="1"/>
</dbReference>
<dbReference type="FunFam" id="2.40.270.10:FF:000011">
    <property type="entry name" value="DNA-directed RNA polymerase subunit beta"/>
    <property type="match status" value="1"/>
</dbReference>
<feature type="domain" description="DNA-directed RNA polymerase I subunit RPA2" evidence="19">
    <location>
        <begin position="557"/>
        <end position="615"/>
    </location>
</feature>
<evidence type="ECO:0000256" key="4">
    <source>
        <dbReference type="ARBA" id="ARBA00022679"/>
    </source>
</evidence>
<dbReference type="InterPro" id="IPR007641">
    <property type="entry name" value="RNA_pol_Rpb2_7"/>
</dbReference>
<evidence type="ECO:0000313" key="20">
    <source>
        <dbReference type="EMBL" id="CAD5121874.1"/>
    </source>
</evidence>
<keyword evidence="6" id="KW-0479">Metal-binding</keyword>
<evidence type="ECO:0000256" key="2">
    <source>
        <dbReference type="ARBA" id="ARBA00006835"/>
    </source>
</evidence>
<evidence type="ECO:0000313" key="21">
    <source>
        <dbReference type="Proteomes" id="UP000549394"/>
    </source>
</evidence>
<dbReference type="GO" id="GO:0003677">
    <property type="term" value="F:DNA binding"/>
    <property type="evidence" value="ECO:0007669"/>
    <property type="project" value="InterPro"/>
</dbReference>
<keyword evidence="4 13" id="KW-0808">Transferase</keyword>
<dbReference type="Gene3D" id="2.40.270.10">
    <property type="entry name" value="DNA-directed RNA polymerase, subunit 2, domain 6"/>
    <property type="match status" value="1"/>
</dbReference>
<evidence type="ECO:0000259" key="18">
    <source>
        <dbReference type="Pfam" id="PF04565"/>
    </source>
</evidence>
<reference evidence="20 21" key="1">
    <citation type="submission" date="2020-08" db="EMBL/GenBank/DDBJ databases">
        <authorList>
            <person name="Hejnol A."/>
        </authorList>
    </citation>
    <scope>NUCLEOTIDE SEQUENCE [LARGE SCALE GENOMIC DNA]</scope>
</reference>
<dbReference type="GO" id="GO:0008270">
    <property type="term" value="F:zinc ion binding"/>
    <property type="evidence" value="ECO:0007669"/>
    <property type="project" value="UniProtKB-KW"/>
</dbReference>
<comment type="similarity">
    <text evidence="2 12">Belongs to the RNA polymerase beta chain family.</text>
</comment>
<comment type="caution">
    <text evidence="20">The sequence shown here is derived from an EMBL/GenBank/DDBJ whole genome shotgun (WGS) entry which is preliminary data.</text>
</comment>
<evidence type="ECO:0000256" key="5">
    <source>
        <dbReference type="ARBA" id="ARBA00022695"/>
    </source>
</evidence>
<comment type="subcellular location">
    <subcellularLocation>
        <location evidence="1">Nucleus</location>
        <location evidence="1">Nucleolus</location>
    </subcellularLocation>
</comment>
<dbReference type="Pfam" id="PF04561">
    <property type="entry name" value="RNA_pol_Rpb2_2"/>
    <property type="match status" value="1"/>
</dbReference>
<dbReference type="CDD" id="cd00653">
    <property type="entry name" value="RNA_pol_B_RPB2"/>
    <property type="match status" value="1"/>
</dbReference>
<name>A0A7I8W515_9ANNE</name>
<dbReference type="Pfam" id="PF06883">
    <property type="entry name" value="RNA_pol_Rpa2_4"/>
    <property type="match status" value="1"/>
</dbReference>
<dbReference type="Proteomes" id="UP000549394">
    <property type="component" value="Unassembled WGS sequence"/>
</dbReference>
<feature type="domain" description="RNA polymerase beta subunit protrusion" evidence="17">
    <location>
        <begin position="30"/>
        <end position="409"/>
    </location>
</feature>
<sequence>MSIKDPSLRNLTSSKFASLGKHQNKRIQDLIKPHLESFNFMYEYGLNEAVQAIPPVQWTLPNNKRISLYATAASLSKPINPTSNVKDRRVYPSHCRMAGKTYKGKLSIHIAWEVDGEKFGPEEKIIGEIPLMVKSKACHLYGLSPKELVERGEEAEELGGYFISSGNEKFMRMLIMPRRNYPMAISRPSYKKRGAFYSQYGIHVRSTRQNENVSDLTLHYLTNGTVVCCLIFSKEQFFIPVMYILKALIDRPDQWIYKQLTKDMENNDYYKGSIANMMRLLLPEKLFSQKDFLTYLGEKFRVKFNRLPDWKTDYEIGKYLIDNGVLVHLDDYMEKFNLLAYMTQKLFRFSKKECTEESPDNPMFQEVLLAGQLYQRFLQEKVENWLHTFKTFSLKVMKNAEENDTMDLNFFSKVIKMTQQITAAAEYLIATGNLRSLTNIGLLQTTGLVLVADRLNFQRFLSHFQSIHRGAFFTEMRTTGVRKLLPEAWGFICPVHTPDGSPCGLLNHLTANCQVLTQAEDEEGIHSVLSSFGMRDIGDILQFTNQSYTVLLNGKVLGCLKDENAGEAVTALRRFKVLGEENIPSSLEICFVKRTNVASQYPGIYLFTTSARMLRPVKNLIEDEIELIGTFEQAYLDICITADEFHKGLTTHMELSETAMLSTLASLTPFSDNNQSPRNMYQCQMAKQTLATPVHAYQFRSDNKLYKLETGQSPLVRPYAHDHYKMDEYPMGTNAIVAVISYTGYDMEDAMIISKSAEERGFCHGTVYKTDFVSCSEKSGRGNRLKSTDFVFGIKPNDPRIVGSSYMLEADGFPPLGSLLRAGDPYYASINLQTGEMKVKKYEKNEDAFIHCVKAIGTSYTEDNRYISAAVTLRYRRNPTIGDKFSSRHGQKGICSQLWPVEDMPFTESGMTPDILFNPHGFPSRMTIGMLIESMAGKSACMHGKVHEASPFVFNEEDTAYDYFGKHLVAAGYNYYGTERLYSGTNGEEIEADIFIGTIYYQRLRHMVSDKFQVRTTGPVDSLTLQPVKGRSRMGGVRFGEMERDALIAHGASYLVQDRLMNCSDRCAVRICKKCGDMLSPILDNTKNDSAWKCLLCKSRKHIETIHIPYIMKVFAAELAAINVRLQLDCL</sequence>
<dbReference type="GO" id="GO:0006351">
    <property type="term" value="P:DNA-templated transcription"/>
    <property type="evidence" value="ECO:0007669"/>
    <property type="project" value="InterPro"/>
</dbReference>
<protein>
    <recommendedName>
        <fullName evidence="13">DNA-directed RNA polymerase subunit beta</fullName>
        <ecNumber evidence="13">2.7.7.6</ecNumber>
    </recommendedName>
</protein>
<comment type="catalytic activity">
    <reaction evidence="11">
        <text>RNA(n) + a ribonucleoside 5'-triphosphate = RNA(n+1) + diphosphate</text>
        <dbReference type="Rhea" id="RHEA:21248"/>
        <dbReference type="Rhea" id="RHEA-COMP:14527"/>
        <dbReference type="Rhea" id="RHEA-COMP:17342"/>
        <dbReference type="ChEBI" id="CHEBI:33019"/>
        <dbReference type="ChEBI" id="CHEBI:61557"/>
        <dbReference type="ChEBI" id="CHEBI:140395"/>
        <dbReference type="EC" id="2.7.7.6"/>
    </reaction>
    <physiologicalReaction direction="left-to-right" evidence="11">
        <dbReference type="Rhea" id="RHEA:21249"/>
    </physiologicalReaction>
</comment>
<evidence type="ECO:0000259" key="16">
    <source>
        <dbReference type="Pfam" id="PF04561"/>
    </source>
</evidence>
<feature type="domain" description="RNA polymerase Rpb2" evidence="15">
    <location>
        <begin position="1035"/>
        <end position="1128"/>
    </location>
</feature>
<keyword evidence="8" id="KW-0862">Zinc</keyword>
<dbReference type="PANTHER" id="PTHR20856">
    <property type="entry name" value="DNA-DIRECTED RNA POLYMERASE I SUBUNIT 2"/>
    <property type="match status" value="1"/>
</dbReference>
<dbReference type="AlphaFoldDB" id="A0A7I8W515"/>
<dbReference type="InterPro" id="IPR007642">
    <property type="entry name" value="RNA_pol_Rpb2_2"/>
</dbReference>
<keyword evidence="5 13" id="KW-0548">Nucleotidyltransferase</keyword>
<dbReference type="SUPFAM" id="SSF64484">
    <property type="entry name" value="beta and beta-prime subunits of DNA dependent RNA-polymerase"/>
    <property type="match status" value="1"/>
</dbReference>
<evidence type="ECO:0000259" key="15">
    <source>
        <dbReference type="Pfam" id="PF04560"/>
    </source>
</evidence>
<dbReference type="Pfam" id="PF04560">
    <property type="entry name" value="RNA_pol_Rpb2_7"/>
    <property type="match status" value="1"/>
</dbReference>
<evidence type="ECO:0000259" key="14">
    <source>
        <dbReference type="Pfam" id="PF00562"/>
    </source>
</evidence>
<evidence type="ECO:0000256" key="1">
    <source>
        <dbReference type="ARBA" id="ARBA00004604"/>
    </source>
</evidence>
<keyword evidence="3 13" id="KW-0240">DNA-directed RNA polymerase</keyword>
<dbReference type="Pfam" id="PF04565">
    <property type="entry name" value="RNA_pol_Rpb2_3"/>
    <property type="match status" value="1"/>
</dbReference>
<dbReference type="GO" id="GO:0000428">
    <property type="term" value="C:DNA-directed RNA polymerase complex"/>
    <property type="evidence" value="ECO:0007669"/>
    <property type="project" value="UniProtKB-KW"/>
</dbReference>
<dbReference type="InterPro" id="IPR014724">
    <property type="entry name" value="RNA_pol_RPB2_OB-fold"/>
</dbReference>
<proteinExistence type="inferred from homology"/>
<dbReference type="Pfam" id="PF04563">
    <property type="entry name" value="RNA_pol_Rpb2_1"/>
    <property type="match status" value="1"/>
</dbReference>
<dbReference type="InterPro" id="IPR015712">
    <property type="entry name" value="DNA-dir_RNA_pol_su2"/>
</dbReference>
<dbReference type="Gene3D" id="3.90.1800.10">
    <property type="entry name" value="RNA polymerase alpha subunit dimerisation domain"/>
    <property type="match status" value="1"/>
</dbReference>
<evidence type="ECO:0000256" key="6">
    <source>
        <dbReference type="ARBA" id="ARBA00022723"/>
    </source>
</evidence>
<dbReference type="Pfam" id="PF00562">
    <property type="entry name" value="RNA_pol_Rpb2_6"/>
    <property type="match status" value="1"/>
</dbReference>
<dbReference type="OrthoDB" id="10248617at2759"/>
<dbReference type="InterPro" id="IPR037033">
    <property type="entry name" value="DNA-dir_RNAP_su2_hyb_sf"/>
</dbReference>